<dbReference type="SUPFAM" id="SSF53098">
    <property type="entry name" value="Ribonuclease H-like"/>
    <property type="match status" value="1"/>
</dbReference>
<sequence length="86" mass="9738">IQEVVRLHGVPVYIISDKGAQFTTQLWKSFQRGLSSKVNLSTTFYPQTNGYHSIIQIAPYEALYRRRCRSPIGWLEVGEAGLIGLI</sequence>
<feature type="non-terminal residue" evidence="2">
    <location>
        <position position="1"/>
    </location>
</feature>
<dbReference type="InterPro" id="IPR036397">
    <property type="entry name" value="RNaseH_sf"/>
</dbReference>
<dbReference type="PANTHER" id="PTHR45835">
    <property type="entry name" value="YALI0A06105P"/>
    <property type="match status" value="1"/>
</dbReference>
<evidence type="ECO:0000313" key="2">
    <source>
        <dbReference type="EMBL" id="WMV29857.1"/>
    </source>
</evidence>
<keyword evidence="3" id="KW-1185">Reference proteome</keyword>
<organism evidence="2 3">
    <name type="scientific">Solanum verrucosum</name>
    <dbReference type="NCBI Taxonomy" id="315347"/>
    <lineage>
        <taxon>Eukaryota</taxon>
        <taxon>Viridiplantae</taxon>
        <taxon>Streptophyta</taxon>
        <taxon>Embryophyta</taxon>
        <taxon>Tracheophyta</taxon>
        <taxon>Spermatophyta</taxon>
        <taxon>Magnoliopsida</taxon>
        <taxon>eudicotyledons</taxon>
        <taxon>Gunneridae</taxon>
        <taxon>Pentapetalae</taxon>
        <taxon>asterids</taxon>
        <taxon>lamiids</taxon>
        <taxon>Solanales</taxon>
        <taxon>Solanaceae</taxon>
        <taxon>Solanoideae</taxon>
        <taxon>Solaneae</taxon>
        <taxon>Solanum</taxon>
    </lineage>
</organism>
<reference evidence="2" key="1">
    <citation type="submission" date="2023-08" db="EMBL/GenBank/DDBJ databases">
        <title>A de novo genome assembly of Solanum verrucosum Schlechtendal, a Mexican diploid species geographically isolated from the other diploid A-genome species in potato relatives.</title>
        <authorList>
            <person name="Hosaka K."/>
        </authorList>
    </citation>
    <scope>NUCLEOTIDE SEQUENCE</scope>
    <source>
        <tissue evidence="2">Young leaves</tissue>
    </source>
</reference>
<dbReference type="InterPro" id="IPR012337">
    <property type="entry name" value="RNaseH-like_sf"/>
</dbReference>
<evidence type="ECO:0000313" key="3">
    <source>
        <dbReference type="Proteomes" id="UP001234989"/>
    </source>
</evidence>
<proteinExistence type="predicted"/>
<dbReference type="GO" id="GO:0015074">
    <property type="term" value="P:DNA integration"/>
    <property type="evidence" value="ECO:0007669"/>
    <property type="project" value="InterPro"/>
</dbReference>
<dbReference type="Proteomes" id="UP001234989">
    <property type="component" value="Chromosome 5"/>
</dbReference>
<feature type="domain" description="Integrase catalytic" evidence="1">
    <location>
        <begin position="1"/>
        <end position="50"/>
    </location>
</feature>
<dbReference type="InterPro" id="IPR001584">
    <property type="entry name" value="Integrase_cat-core"/>
</dbReference>
<dbReference type="AlphaFoldDB" id="A0AAF0TR77"/>
<protein>
    <recommendedName>
        <fullName evidence="1">Integrase catalytic domain-containing protein</fullName>
    </recommendedName>
</protein>
<accession>A0AAF0TR77</accession>
<dbReference type="PROSITE" id="PS50994">
    <property type="entry name" value="INTEGRASE"/>
    <property type="match status" value="1"/>
</dbReference>
<evidence type="ECO:0000259" key="1">
    <source>
        <dbReference type="PROSITE" id="PS50994"/>
    </source>
</evidence>
<dbReference type="GO" id="GO:0003676">
    <property type="term" value="F:nucleic acid binding"/>
    <property type="evidence" value="ECO:0007669"/>
    <property type="project" value="InterPro"/>
</dbReference>
<dbReference type="Gene3D" id="3.30.420.10">
    <property type="entry name" value="Ribonuclease H-like superfamily/Ribonuclease H"/>
    <property type="match status" value="1"/>
</dbReference>
<dbReference type="EMBL" id="CP133616">
    <property type="protein sequence ID" value="WMV29857.1"/>
    <property type="molecule type" value="Genomic_DNA"/>
</dbReference>
<dbReference type="PANTHER" id="PTHR45835:SF91">
    <property type="entry name" value="RETROTRANSPOSON, TY3-GYPSY SUBCLASS-LIKE PROTEIN"/>
    <property type="match status" value="1"/>
</dbReference>
<name>A0AAF0TR77_SOLVR</name>
<gene>
    <name evidence="2" type="ORF">MTR67_023242</name>
</gene>